<dbReference type="EMBL" id="AVCI01000001">
    <property type="protein sequence ID" value="KFN44843.1"/>
    <property type="molecule type" value="Genomic_DNA"/>
</dbReference>
<protein>
    <recommendedName>
        <fullName evidence="3">NADH:flavin oxidoreductase/NADH oxidase N-terminal domain-containing protein</fullName>
    </recommendedName>
</protein>
<sequence>MTDALAEPFRLPCGVVLPNRLCKAAMTEGLGDAQLRATDKHERLYRAWSEGGAGLLVTGNVMIDRHVIERPGNVAIDVTHAASVDGEARAALARWAKAGTVAGNQLWMQISHAGRQSPRYATRQPVAPSAVQLDLLGNYARPRALREDEIVDFISRFGHVAKIARECGFTGVQVHGAHGYLISSFLSPVTNRRDDRWGGSLPNRARFLLEAVRATRQAVGPDFPVAVKLNSDDFRKGGFSHEDCLGVVQLLNAEGIDLLEISGGNYEQPRLLGVAGRADDALPVRASTRVREAYFLDYAQAIRAVATMPLMVTGGFRTRAGMEAALAEGGTDLIGLARPFCTHPDTARRLLAGEIDALPAFEHKLVLRERGWLSPTTPVLLLKMINVLGAQGWYYQQMDRLAAGRPVQLGRGVLRSFLRYWWDDLSRAVALRR</sequence>
<organism evidence="4 5">
    <name type="scientific">Arenimonas oryziterrae DSM 21050 = YC6267</name>
    <dbReference type="NCBI Taxonomy" id="1121015"/>
    <lineage>
        <taxon>Bacteria</taxon>
        <taxon>Pseudomonadati</taxon>
        <taxon>Pseudomonadota</taxon>
        <taxon>Gammaproteobacteria</taxon>
        <taxon>Lysobacterales</taxon>
        <taxon>Lysobacteraceae</taxon>
        <taxon>Arenimonas</taxon>
    </lineage>
</organism>
<dbReference type="OrthoDB" id="8523426at2"/>
<dbReference type="SUPFAM" id="SSF51395">
    <property type="entry name" value="FMN-linked oxidoreductases"/>
    <property type="match status" value="1"/>
</dbReference>
<dbReference type="Gene3D" id="3.20.20.70">
    <property type="entry name" value="Aldolase class I"/>
    <property type="match status" value="1"/>
</dbReference>
<keyword evidence="1" id="KW-0285">Flavoprotein</keyword>
<dbReference type="RefSeq" id="WP_022969014.1">
    <property type="nucleotide sequence ID" value="NZ_ATVD01000002.1"/>
</dbReference>
<dbReference type="PANTHER" id="PTHR43656">
    <property type="entry name" value="BINDING OXIDOREDUCTASE, PUTATIVE (AFU_ORTHOLOGUE AFUA_2G08260)-RELATED"/>
    <property type="match status" value="1"/>
</dbReference>
<dbReference type="Pfam" id="PF00724">
    <property type="entry name" value="Oxidored_FMN"/>
    <property type="match status" value="1"/>
</dbReference>
<dbReference type="eggNOG" id="COG1902">
    <property type="taxonomic scope" value="Bacteria"/>
</dbReference>
<keyword evidence="5" id="KW-1185">Reference proteome</keyword>
<comment type="caution">
    <text evidence="4">The sequence shown here is derived from an EMBL/GenBank/DDBJ whole genome shotgun (WGS) entry which is preliminary data.</text>
</comment>
<dbReference type="Proteomes" id="UP000029385">
    <property type="component" value="Unassembled WGS sequence"/>
</dbReference>
<evidence type="ECO:0000256" key="2">
    <source>
        <dbReference type="ARBA" id="ARBA00023002"/>
    </source>
</evidence>
<dbReference type="CDD" id="cd04733">
    <property type="entry name" value="OYE_like_2_FMN"/>
    <property type="match status" value="1"/>
</dbReference>
<accession>A0A091AX19</accession>
<evidence type="ECO:0000313" key="5">
    <source>
        <dbReference type="Proteomes" id="UP000029385"/>
    </source>
</evidence>
<evidence type="ECO:0000313" key="4">
    <source>
        <dbReference type="EMBL" id="KFN44843.1"/>
    </source>
</evidence>
<dbReference type="STRING" id="1121015.GCA_000420545_01378"/>
<proteinExistence type="predicted"/>
<dbReference type="PATRIC" id="fig|1121015.4.peg.428"/>
<dbReference type="InterPro" id="IPR051799">
    <property type="entry name" value="NADH_flavin_oxidoreductase"/>
</dbReference>
<dbReference type="GO" id="GO:0016491">
    <property type="term" value="F:oxidoreductase activity"/>
    <property type="evidence" value="ECO:0007669"/>
    <property type="project" value="UniProtKB-KW"/>
</dbReference>
<dbReference type="InterPro" id="IPR013785">
    <property type="entry name" value="Aldolase_TIM"/>
</dbReference>
<reference evidence="4 5" key="1">
    <citation type="submission" date="2013-09" db="EMBL/GenBank/DDBJ databases">
        <title>Genome sequencing of Arenimonas oryziterrae.</title>
        <authorList>
            <person name="Chen F."/>
            <person name="Wang G."/>
        </authorList>
    </citation>
    <scope>NUCLEOTIDE SEQUENCE [LARGE SCALE GENOMIC DNA]</scope>
    <source>
        <strain evidence="4 5">YC6267</strain>
    </source>
</reference>
<gene>
    <name evidence="4" type="ORF">N789_02170</name>
</gene>
<dbReference type="PANTHER" id="PTHR43656:SF2">
    <property type="entry name" value="BINDING OXIDOREDUCTASE, PUTATIVE (AFU_ORTHOLOGUE AFUA_2G08260)-RELATED"/>
    <property type="match status" value="1"/>
</dbReference>
<keyword evidence="2" id="KW-0560">Oxidoreductase</keyword>
<dbReference type="GO" id="GO:0010181">
    <property type="term" value="F:FMN binding"/>
    <property type="evidence" value="ECO:0007669"/>
    <property type="project" value="InterPro"/>
</dbReference>
<evidence type="ECO:0000256" key="1">
    <source>
        <dbReference type="ARBA" id="ARBA00022630"/>
    </source>
</evidence>
<feature type="domain" description="NADH:flavin oxidoreductase/NADH oxidase N-terminal" evidence="3">
    <location>
        <begin position="7"/>
        <end position="350"/>
    </location>
</feature>
<evidence type="ECO:0000259" key="3">
    <source>
        <dbReference type="Pfam" id="PF00724"/>
    </source>
</evidence>
<dbReference type="AlphaFoldDB" id="A0A091AX19"/>
<dbReference type="InterPro" id="IPR001155">
    <property type="entry name" value="OxRdtase_FMN_N"/>
</dbReference>
<name>A0A091AX19_9GAMM</name>